<dbReference type="AlphaFoldDB" id="A0A9P4YF17"/>
<comment type="caution">
    <text evidence="2">The sequence shown here is derived from an EMBL/GenBank/DDBJ whole genome shotgun (WGS) entry which is preliminary data.</text>
</comment>
<sequence>TPLVLIHDGGGTSFAYYCLNPLGRPTYALHNPRFYSRKPWTGGIPEMARHYVELLRRRVPRGPILLGGWSLGGILAVEMARLLAGDPTHQVIGLVMVDSICPSGLRMQRRRQHLAGRRVVPFRGAAGVGTKRDTIERVQWCFSEAVKALEAYELPRWEQEAEDDAEDEVAAVAAEEDSCPPAILLRAEEAVPVELDEVSLVDTARDDLALGWDDYRRDFFTRIIDIPGHHFSVFSWNNVDTVSAKLMEACKRLE</sequence>
<feature type="domain" description="Thioesterase" evidence="1">
    <location>
        <begin position="2"/>
        <end position="242"/>
    </location>
</feature>
<dbReference type="SUPFAM" id="SSF53474">
    <property type="entry name" value="alpha/beta-Hydrolases"/>
    <property type="match status" value="1"/>
</dbReference>
<gene>
    <name evidence="2" type="ORF">M406DRAFT_241855</name>
</gene>
<evidence type="ECO:0000313" key="3">
    <source>
        <dbReference type="Proteomes" id="UP000803844"/>
    </source>
</evidence>
<dbReference type="Gene3D" id="3.40.50.1820">
    <property type="entry name" value="alpha/beta hydrolase"/>
    <property type="match status" value="1"/>
</dbReference>
<reference evidence="2" key="1">
    <citation type="journal article" date="2020" name="Phytopathology">
        <title>Genome sequence of the chestnut blight fungus Cryphonectria parasitica EP155: A fundamental resource for an archetypical invasive plant pathogen.</title>
        <authorList>
            <person name="Crouch J.A."/>
            <person name="Dawe A."/>
            <person name="Aerts A."/>
            <person name="Barry K."/>
            <person name="Churchill A.C.L."/>
            <person name="Grimwood J."/>
            <person name="Hillman B."/>
            <person name="Milgroom M.G."/>
            <person name="Pangilinan J."/>
            <person name="Smith M."/>
            <person name="Salamov A."/>
            <person name="Schmutz J."/>
            <person name="Yadav J."/>
            <person name="Grigoriev I.V."/>
            <person name="Nuss D."/>
        </authorList>
    </citation>
    <scope>NUCLEOTIDE SEQUENCE</scope>
    <source>
        <strain evidence="2">EP155</strain>
    </source>
</reference>
<dbReference type="OrthoDB" id="10253869at2759"/>
<keyword evidence="3" id="KW-1185">Reference proteome</keyword>
<proteinExistence type="predicted"/>
<evidence type="ECO:0000313" key="2">
    <source>
        <dbReference type="EMBL" id="KAF3771180.1"/>
    </source>
</evidence>
<feature type="non-terminal residue" evidence="2">
    <location>
        <position position="1"/>
    </location>
</feature>
<dbReference type="GeneID" id="63833282"/>
<dbReference type="Pfam" id="PF00975">
    <property type="entry name" value="Thioesterase"/>
    <property type="match status" value="1"/>
</dbReference>
<protein>
    <submittedName>
        <fullName evidence="2">Alpha/beta-hydrolase</fullName>
    </submittedName>
</protein>
<dbReference type="InterPro" id="IPR001031">
    <property type="entry name" value="Thioesterase"/>
</dbReference>
<dbReference type="RefSeq" id="XP_040782141.1">
    <property type="nucleotide sequence ID" value="XM_040916153.1"/>
</dbReference>
<accession>A0A9P4YF17</accession>
<dbReference type="Proteomes" id="UP000803844">
    <property type="component" value="Unassembled WGS sequence"/>
</dbReference>
<name>A0A9P4YF17_CRYP1</name>
<evidence type="ECO:0000259" key="1">
    <source>
        <dbReference type="Pfam" id="PF00975"/>
    </source>
</evidence>
<dbReference type="InterPro" id="IPR029058">
    <property type="entry name" value="AB_hydrolase_fold"/>
</dbReference>
<feature type="non-terminal residue" evidence="2">
    <location>
        <position position="254"/>
    </location>
</feature>
<organism evidence="2 3">
    <name type="scientific">Cryphonectria parasitica (strain ATCC 38755 / EP155)</name>
    <dbReference type="NCBI Taxonomy" id="660469"/>
    <lineage>
        <taxon>Eukaryota</taxon>
        <taxon>Fungi</taxon>
        <taxon>Dikarya</taxon>
        <taxon>Ascomycota</taxon>
        <taxon>Pezizomycotina</taxon>
        <taxon>Sordariomycetes</taxon>
        <taxon>Sordariomycetidae</taxon>
        <taxon>Diaporthales</taxon>
        <taxon>Cryphonectriaceae</taxon>
        <taxon>Cryphonectria-Endothia species complex</taxon>
        <taxon>Cryphonectria</taxon>
    </lineage>
</organism>
<dbReference type="EMBL" id="MU032344">
    <property type="protein sequence ID" value="KAF3771180.1"/>
    <property type="molecule type" value="Genomic_DNA"/>
</dbReference>